<feature type="region of interest" description="Disordered" evidence="1">
    <location>
        <begin position="167"/>
        <end position="187"/>
    </location>
</feature>
<dbReference type="EMBL" id="MH268168">
    <property type="protein sequence ID" value="AWY10487.1"/>
    <property type="molecule type" value="Genomic_DNA"/>
</dbReference>
<protein>
    <submittedName>
        <fullName evidence="2">Internal virion protein B</fullName>
    </submittedName>
</protein>
<gene>
    <name evidence="2" type="ORF">PFP1_37</name>
</gene>
<dbReference type="Proteomes" id="UP000250566">
    <property type="component" value="Segment"/>
</dbReference>
<sequence length="187" mass="19946">MCEPVSIMMAVGAAAGLASGAMGAKQQAKAEGAQEDARRSNMHEQITAMHRADADMNLETRDKWDEARAQLTETNLTALRNRGTMRAAIGESMMEGNTMDRVQRDVENDASREKMAILDNYDRDYATIFHNKVANVENTKAALRGSKSAIGTSKIAQALNVASSTLSGASAGASMGSQYKSATAPKT</sequence>
<evidence type="ECO:0000313" key="2">
    <source>
        <dbReference type="EMBL" id="AWY10487.1"/>
    </source>
</evidence>
<evidence type="ECO:0000256" key="1">
    <source>
        <dbReference type="SAM" id="MobiDB-lite"/>
    </source>
</evidence>
<feature type="compositionally biased region" description="Polar residues" evidence="1">
    <location>
        <begin position="178"/>
        <end position="187"/>
    </location>
</feature>
<dbReference type="InterPro" id="IPR038996">
    <property type="entry name" value="Gp14"/>
</dbReference>
<name>A0A2Z4QJD9_9CAUD</name>
<reference evidence="2 3" key="1">
    <citation type="submission" date="2018-04" db="EMBL/GenBank/DDBJ databases">
        <title>Complete genome sequence of an novle T7-like phage PFP1 for Pseudomonas fluorescens.</title>
        <authorList>
            <person name="Li M."/>
            <person name="Zhao Q."/>
        </authorList>
    </citation>
    <scope>NUCLEOTIDE SEQUENCE [LARGE SCALE GENOMIC DNA]</scope>
</reference>
<accession>A0A2Z4QJD9</accession>
<feature type="compositionally biased region" description="Low complexity" evidence="1">
    <location>
        <begin position="167"/>
        <end position="177"/>
    </location>
</feature>
<organism evidence="2 3">
    <name type="scientific">Pseudomonas phage PFP1</name>
    <dbReference type="NCBI Taxonomy" id="2201462"/>
    <lineage>
        <taxon>Viruses</taxon>
        <taxon>Duplodnaviria</taxon>
        <taxon>Heunggongvirae</taxon>
        <taxon>Uroviricota</taxon>
        <taxon>Caudoviricetes</taxon>
        <taxon>Autographivirales</taxon>
        <taxon>Autotranscriptaviridae</taxon>
        <taxon>Studiervirinae</taxon>
        <taxon>Pfluvirus</taxon>
        <taxon>Pfluvirus PFP1</taxon>
        <taxon>Pifdecavirus PFP1</taxon>
    </lineage>
</organism>
<dbReference type="Pfam" id="PF24072">
    <property type="entry name" value="T7_gp14"/>
    <property type="match status" value="1"/>
</dbReference>
<keyword evidence="3" id="KW-1185">Reference proteome</keyword>
<proteinExistence type="predicted"/>
<evidence type="ECO:0000313" key="3">
    <source>
        <dbReference type="Proteomes" id="UP000250566"/>
    </source>
</evidence>